<organism evidence="2">
    <name type="scientific">Phytobacter massiliensis</name>
    <dbReference type="NCBI Taxonomy" id="1485952"/>
    <lineage>
        <taxon>Bacteria</taxon>
        <taxon>Pseudomonadati</taxon>
        <taxon>Pseudomonadota</taxon>
        <taxon>Gammaproteobacteria</taxon>
        <taxon>Enterobacterales</taxon>
        <taxon>Enterobacteriaceae</taxon>
        <taxon>Phytobacter</taxon>
    </lineage>
</organism>
<dbReference type="AlphaFoldDB" id="A0A6N3HCM7"/>
<evidence type="ECO:0000256" key="1">
    <source>
        <dbReference type="SAM" id="SignalP"/>
    </source>
</evidence>
<accession>A0A6N3HCM7</accession>
<sequence>MSFMRPALYTLALLPCLVYADDSDKELAAECAKVPGYVQQGEAAYKARQYAKAQNAFELQVAWGETCRLDDKFLATAYNNVALTLIRQGDYRRARAWLSIAPDDPKSVYNLGLIKDKLAALPAPASPAGVYWQYAGVGAWNTLTLKAEKTANFYKADFEGYYFGMMGLWSGPNMGEFSEPVQLKEGKGVIALREADYIHCDISLTVAPNGLDLQTDAPEQCGFGHNVSASGHYMRVE</sequence>
<evidence type="ECO:0000313" key="2">
    <source>
        <dbReference type="EMBL" id="VYU74258.1"/>
    </source>
</evidence>
<dbReference type="EMBL" id="CACRTZ010000037">
    <property type="protein sequence ID" value="VYU74258.1"/>
    <property type="molecule type" value="Genomic_DNA"/>
</dbReference>
<proteinExistence type="predicted"/>
<gene>
    <name evidence="2" type="ORF">EMLFYP7_03812</name>
</gene>
<dbReference type="SUPFAM" id="SSF48452">
    <property type="entry name" value="TPR-like"/>
    <property type="match status" value="1"/>
</dbReference>
<reference evidence="2" key="1">
    <citation type="submission" date="2019-11" db="EMBL/GenBank/DDBJ databases">
        <authorList>
            <person name="Feng L."/>
        </authorList>
    </citation>
    <scope>NUCLEOTIDE SEQUENCE</scope>
    <source>
        <strain evidence="2">EMassiliensisLFYP7</strain>
    </source>
</reference>
<protein>
    <recommendedName>
        <fullName evidence="3">Tetratricopeptide repeat protein</fullName>
    </recommendedName>
</protein>
<dbReference type="Gene3D" id="1.25.40.10">
    <property type="entry name" value="Tetratricopeptide repeat domain"/>
    <property type="match status" value="1"/>
</dbReference>
<name>A0A6N3HCM7_9ENTR</name>
<evidence type="ECO:0008006" key="3">
    <source>
        <dbReference type="Google" id="ProtNLM"/>
    </source>
</evidence>
<dbReference type="InterPro" id="IPR011990">
    <property type="entry name" value="TPR-like_helical_dom_sf"/>
</dbReference>
<dbReference type="RefSeq" id="WP_156567104.1">
    <property type="nucleotide sequence ID" value="NZ_CACRTZ010000037.1"/>
</dbReference>
<keyword evidence="1" id="KW-0732">Signal</keyword>
<feature type="chain" id="PRO_5026691450" description="Tetratricopeptide repeat protein" evidence="1">
    <location>
        <begin position="21"/>
        <end position="237"/>
    </location>
</feature>
<feature type="signal peptide" evidence="1">
    <location>
        <begin position="1"/>
        <end position="20"/>
    </location>
</feature>